<dbReference type="PANTHER" id="PTHR43178:SF5">
    <property type="entry name" value="LIPOAMIDE ACYLTRANSFERASE COMPONENT OF BRANCHED-CHAIN ALPHA-KETO ACID DEHYDROGENASE COMPLEX, MITOCHONDRIAL"/>
    <property type="match status" value="1"/>
</dbReference>
<dbReference type="InterPro" id="IPR011053">
    <property type="entry name" value="Single_hybrid_motif"/>
</dbReference>
<feature type="region of interest" description="Disordered" evidence="7">
    <location>
        <begin position="79"/>
        <end position="114"/>
    </location>
</feature>
<dbReference type="InterPro" id="IPR001078">
    <property type="entry name" value="2-oxoacid_DH_actylTfrase"/>
</dbReference>
<dbReference type="InterPro" id="IPR050743">
    <property type="entry name" value="2-oxoacid_DH_E2_comp"/>
</dbReference>
<dbReference type="GO" id="GO:0031405">
    <property type="term" value="F:lipoic acid binding"/>
    <property type="evidence" value="ECO:0007669"/>
    <property type="project" value="TreeGrafter"/>
</dbReference>
<dbReference type="EMBL" id="CP035485">
    <property type="protein sequence ID" value="QDI90479.1"/>
    <property type="molecule type" value="Genomic_DNA"/>
</dbReference>
<dbReference type="Pfam" id="PF00364">
    <property type="entry name" value="Biotin_lipoyl"/>
    <property type="match status" value="1"/>
</dbReference>
<evidence type="ECO:0000313" key="10">
    <source>
        <dbReference type="EMBL" id="QDI90479.1"/>
    </source>
</evidence>
<evidence type="ECO:0000256" key="1">
    <source>
        <dbReference type="ARBA" id="ARBA00001938"/>
    </source>
</evidence>
<dbReference type="RefSeq" id="WP_142087628.1">
    <property type="nucleotide sequence ID" value="NZ_CP035485.1"/>
</dbReference>
<dbReference type="InterPro" id="IPR004167">
    <property type="entry name" value="PSBD"/>
</dbReference>
<organism evidence="10 11">
    <name type="scientific">Salicibibacter halophilus</name>
    <dbReference type="NCBI Taxonomy" id="2502791"/>
    <lineage>
        <taxon>Bacteria</taxon>
        <taxon>Bacillati</taxon>
        <taxon>Bacillota</taxon>
        <taxon>Bacilli</taxon>
        <taxon>Bacillales</taxon>
        <taxon>Bacillaceae</taxon>
        <taxon>Salicibibacter</taxon>
    </lineage>
</organism>
<evidence type="ECO:0000256" key="5">
    <source>
        <dbReference type="ARBA" id="ARBA00023315"/>
    </source>
</evidence>
<keyword evidence="11" id="KW-1185">Reference proteome</keyword>
<evidence type="ECO:0000313" key="11">
    <source>
        <dbReference type="Proteomes" id="UP000319756"/>
    </source>
</evidence>
<dbReference type="Pfam" id="PF00198">
    <property type="entry name" value="2-oxoacid_dh"/>
    <property type="match status" value="1"/>
</dbReference>
<dbReference type="InterPro" id="IPR003016">
    <property type="entry name" value="2-oxoA_DH_lipoyl-BS"/>
</dbReference>
<keyword evidence="4 6" id="KW-0450">Lipoyl</keyword>
<proteinExistence type="inferred from homology"/>
<sequence length="393" mass="43334">MIKEFKLPDIGEGLHEAEVVTWFVKKGDPVKEDENIAEVQTDKAVVEITTPYSGVVHERGGEEGESIKVGETLISIETESEGMNEVESETEQPNVEEGKEASNTPPRRVKAAPTVRKLARQLGVTISEVTPTGRGGKIIADDVRFHAEDLTDKSNEASVPSTSTYSEPIKGVRKKIFENMTHSMNEIPQCTGMDEVDVSRLSEFRGLLKNEMQNGTLTYLSFIVKAVAFALRENPRFNGRVDKENMLFHYQADIHIGIATATEDGLVVPVLKSADRLSVEEIASSIEDLSTRARSKKLRSDELSGSTFTISNTGRNGGFFATPIINPPEVAILGVHSIKRKPVVKDENIQIGDVMGMSITFDHRVIDGEHSAKFMSALEAYLEKPELFIFKGK</sequence>
<dbReference type="InterPro" id="IPR023213">
    <property type="entry name" value="CAT-like_dom_sf"/>
</dbReference>
<dbReference type="SUPFAM" id="SSF47005">
    <property type="entry name" value="Peripheral subunit-binding domain of 2-oxo acid dehydrogenase complex"/>
    <property type="match status" value="1"/>
</dbReference>
<feature type="domain" description="Lipoyl-binding" evidence="8">
    <location>
        <begin position="2"/>
        <end position="77"/>
    </location>
</feature>
<dbReference type="InterPro" id="IPR036625">
    <property type="entry name" value="E3-bd_dom_sf"/>
</dbReference>
<dbReference type="PROSITE" id="PS00189">
    <property type="entry name" value="LIPOYL"/>
    <property type="match status" value="1"/>
</dbReference>
<comment type="cofactor">
    <cofactor evidence="1 6">
        <name>(R)-lipoate</name>
        <dbReference type="ChEBI" id="CHEBI:83088"/>
    </cofactor>
</comment>
<dbReference type="GO" id="GO:0005737">
    <property type="term" value="C:cytoplasm"/>
    <property type="evidence" value="ECO:0007669"/>
    <property type="project" value="TreeGrafter"/>
</dbReference>
<protein>
    <recommendedName>
        <fullName evidence="6">Dihydrolipoamide acetyltransferase component of pyruvate dehydrogenase complex</fullName>
        <ecNumber evidence="6">2.3.1.-</ecNumber>
    </recommendedName>
</protein>
<evidence type="ECO:0000256" key="6">
    <source>
        <dbReference type="RuleBase" id="RU003423"/>
    </source>
</evidence>
<dbReference type="PANTHER" id="PTHR43178">
    <property type="entry name" value="DIHYDROLIPOAMIDE ACETYLTRANSFERASE COMPONENT OF PYRUVATE DEHYDROGENASE COMPLEX"/>
    <property type="match status" value="1"/>
</dbReference>
<dbReference type="Gene3D" id="4.10.320.10">
    <property type="entry name" value="E3-binding domain"/>
    <property type="match status" value="1"/>
</dbReference>
<evidence type="ECO:0000256" key="3">
    <source>
        <dbReference type="ARBA" id="ARBA00022679"/>
    </source>
</evidence>
<feature type="domain" description="Peripheral subunit-binding (PSBD)" evidence="9">
    <location>
        <begin position="110"/>
        <end position="147"/>
    </location>
</feature>
<evidence type="ECO:0000259" key="9">
    <source>
        <dbReference type="PROSITE" id="PS51826"/>
    </source>
</evidence>
<dbReference type="PROSITE" id="PS51826">
    <property type="entry name" value="PSBD"/>
    <property type="match status" value="1"/>
</dbReference>
<evidence type="ECO:0000259" key="8">
    <source>
        <dbReference type="PROSITE" id="PS50968"/>
    </source>
</evidence>
<evidence type="ECO:0000256" key="4">
    <source>
        <dbReference type="ARBA" id="ARBA00022823"/>
    </source>
</evidence>
<keyword evidence="5 6" id="KW-0012">Acyltransferase</keyword>
<dbReference type="Proteomes" id="UP000319756">
    <property type="component" value="Chromosome"/>
</dbReference>
<keyword evidence="3 6" id="KW-0808">Transferase</keyword>
<dbReference type="FunFam" id="3.30.559.10:FF:000007">
    <property type="entry name" value="Dihydrolipoamide acetyltransferase component of pyruvate dehydrogenase complex"/>
    <property type="match status" value="1"/>
</dbReference>
<dbReference type="SUPFAM" id="SSF51230">
    <property type="entry name" value="Single hybrid motif"/>
    <property type="match status" value="1"/>
</dbReference>
<dbReference type="KEGG" id="sale:EPH95_04190"/>
<dbReference type="EC" id="2.3.1.-" evidence="6"/>
<evidence type="ECO:0000256" key="2">
    <source>
        <dbReference type="ARBA" id="ARBA00007317"/>
    </source>
</evidence>
<feature type="compositionally biased region" description="Acidic residues" evidence="7">
    <location>
        <begin position="79"/>
        <end position="90"/>
    </location>
</feature>
<dbReference type="Gene3D" id="3.30.559.10">
    <property type="entry name" value="Chloramphenicol acetyltransferase-like domain"/>
    <property type="match status" value="1"/>
</dbReference>
<dbReference type="InterPro" id="IPR000089">
    <property type="entry name" value="Biotin_lipoyl"/>
</dbReference>
<comment type="similarity">
    <text evidence="2 6">Belongs to the 2-oxoacid dehydrogenase family.</text>
</comment>
<dbReference type="OrthoDB" id="9805770at2"/>
<dbReference type="SUPFAM" id="SSF52777">
    <property type="entry name" value="CoA-dependent acyltransferases"/>
    <property type="match status" value="1"/>
</dbReference>
<accession>A0A514LF59</accession>
<gene>
    <name evidence="10" type="ORF">EPH95_04190</name>
</gene>
<reference evidence="11" key="1">
    <citation type="submission" date="2019-01" db="EMBL/GenBank/DDBJ databases">
        <title>Genomic analysis of Salicibibacter sp. NKC3-5.</title>
        <authorList>
            <person name="Oh Y.J."/>
        </authorList>
    </citation>
    <scope>NUCLEOTIDE SEQUENCE [LARGE SCALE GENOMIC DNA]</scope>
    <source>
        <strain evidence="11">NKC3-5</strain>
    </source>
</reference>
<dbReference type="PROSITE" id="PS50968">
    <property type="entry name" value="BIOTINYL_LIPOYL"/>
    <property type="match status" value="1"/>
</dbReference>
<dbReference type="Gene3D" id="2.40.50.100">
    <property type="match status" value="1"/>
</dbReference>
<dbReference type="Pfam" id="PF02817">
    <property type="entry name" value="E3_binding"/>
    <property type="match status" value="1"/>
</dbReference>
<dbReference type="CDD" id="cd06849">
    <property type="entry name" value="lipoyl_domain"/>
    <property type="match status" value="1"/>
</dbReference>
<name>A0A514LF59_9BACI</name>
<dbReference type="AlphaFoldDB" id="A0A514LF59"/>
<dbReference type="GO" id="GO:0016407">
    <property type="term" value="F:acetyltransferase activity"/>
    <property type="evidence" value="ECO:0007669"/>
    <property type="project" value="TreeGrafter"/>
</dbReference>
<evidence type="ECO:0000256" key="7">
    <source>
        <dbReference type="SAM" id="MobiDB-lite"/>
    </source>
</evidence>